<comment type="caution">
    <text evidence="1">The sequence shown here is derived from an EMBL/GenBank/DDBJ whole genome shotgun (WGS) entry which is preliminary data.</text>
</comment>
<dbReference type="Gene3D" id="3.40.30.120">
    <property type="match status" value="1"/>
</dbReference>
<dbReference type="EMBL" id="JBFXLR010000025">
    <property type="protein sequence ID" value="KAL2848754.1"/>
    <property type="molecule type" value="Genomic_DNA"/>
</dbReference>
<dbReference type="Proteomes" id="UP001610444">
    <property type="component" value="Unassembled WGS sequence"/>
</dbReference>
<evidence type="ECO:0000313" key="2">
    <source>
        <dbReference type="Proteomes" id="UP001610444"/>
    </source>
</evidence>
<protein>
    <submittedName>
        <fullName evidence="1">Uncharacterized protein</fullName>
    </submittedName>
</protein>
<gene>
    <name evidence="1" type="ORF">BJX68DRAFT_267606</name>
</gene>
<organism evidence="1 2">
    <name type="scientific">Aspergillus pseudodeflectus</name>
    <dbReference type="NCBI Taxonomy" id="176178"/>
    <lineage>
        <taxon>Eukaryota</taxon>
        <taxon>Fungi</taxon>
        <taxon>Dikarya</taxon>
        <taxon>Ascomycota</taxon>
        <taxon>Pezizomycotina</taxon>
        <taxon>Eurotiomycetes</taxon>
        <taxon>Eurotiomycetidae</taxon>
        <taxon>Eurotiales</taxon>
        <taxon>Aspergillaceae</taxon>
        <taxon>Aspergillus</taxon>
        <taxon>Aspergillus subgen. Nidulantes</taxon>
    </lineage>
</organism>
<name>A0ABR4K8Y9_9EURO</name>
<proteinExistence type="predicted"/>
<evidence type="ECO:0000313" key="1">
    <source>
        <dbReference type="EMBL" id="KAL2848754.1"/>
    </source>
</evidence>
<accession>A0ABR4K8Y9</accession>
<dbReference type="GeneID" id="98161019"/>
<dbReference type="RefSeq" id="XP_070898438.1">
    <property type="nucleotide sequence ID" value="XM_071045855.1"/>
</dbReference>
<keyword evidence="2" id="KW-1185">Reference proteome</keyword>
<dbReference type="Pfam" id="PF21274">
    <property type="entry name" value="Rng_hyd_C"/>
    <property type="match status" value="1"/>
</dbReference>
<reference evidence="1 2" key="1">
    <citation type="submission" date="2024-07" db="EMBL/GenBank/DDBJ databases">
        <title>Section-level genome sequencing and comparative genomics of Aspergillus sections Usti and Cavernicolus.</title>
        <authorList>
            <consortium name="Lawrence Berkeley National Laboratory"/>
            <person name="Nybo J.L."/>
            <person name="Vesth T.C."/>
            <person name="Theobald S."/>
            <person name="Frisvad J.C."/>
            <person name="Larsen T.O."/>
            <person name="Kjaerboelling I."/>
            <person name="Rothschild-Mancinelli K."/>
            <person name="Lyhne E.K."/>
            <person name="Kogle M.E."/>
            <person name="Barry K."/>
            <person name="Clum A."/>
            <person name="Na H."/>
            <person name="Ledsgaard L."/>
            <person name="Lin J."/>
            <person name="Lipzen A."/>
            <person name="Kuo A."/>
            <person name="Riley R."/>
            <person name="Mondo S."/>
            <person name="LaButti K."/>
            <person name="Haridas S."/>
            <person name="Pangalinan J."/>
            <person name="Salamov A.A."/>
            <person name="Simmons B.A."/>
            <person name="Magnuson J.K."/>
            <person name="Chen J."/>
            <person name="Drula E."/>
            <person name="Henrissat B."/>
            <person name="Wiebenga A."/>
            <person name="Lubbers R.J."/>
            <person name="Gomes A.C."/>
            <person name="Macurrencykelacurrency M.R."/>
            <person name="Stajich J."/>
            <person name="Grigoriev I.V."/>
            <person name="Mortensen U.H."/>
            <person name="De vries R.P."/>
            <person name="Baker S.E."/>
            <person name="Andersen M.R."/>
        </authorList>
    </citation>
    <scope>NUCLEOTIDE SEQUENCE [LARGE SCALE GENOMIC DNA]</scope>
    <source>
        <strain evidence="1 2">CBS 756.74</strain>
    </source>
</reference>
<sequence>MSVIIIGGGPASFDVYFDENHPLHGQVRDAVRAAQRALDQEFHAPGAEAGWFYPSVDMDNEGEATRHDGQIGDNGEFDVCTYHPSTIPRHYMPHFWVVRDGVRRSTRDLVRRDKCVLLTKAKEWAGLLEESKLLDVQILGGEDWVDEGGKWGELTGVGDHGAVLVRPDGIIAWRSIGANSLTEEDLEGIVKRILNANLETAFGAQVGDSRL</sequence>